<protein>
    <submittedName>
        <fullName evidence="2">Protein of unassigned function</fullName>
    </submittedName>
</protein>
<sequence>MKVPGPDHPITIEPEPRRVRVVVAGVAVAESRNALRLQEAQYPPVFYVPRSDIRADRFVASARTTHCPYKGDAHYFDLVVDGTRRPDAVWSYGDPYPAVAAIRDHVAFYPDRVDAITLED</sequence>
<evidence type="ECO:0000313" key="3">
    <source>
        <dbReference type="Proteomes" id="UP000029492"/>
    </source>
</evidence>
<accession>A0A089NYA7</accession>
<dbReference type="Proteomes" id="UP000029492">
    <property type="component" value="Chromosome"/>
</dbReference>
<dbReference type="Pfam" id="PF04248">
    <property type="entry name" value="NTP_transf_9"/>
    <property type="match status" value="1"/>
</dbReference>
<dbReference type="InterPro" id="IPR038694">
    <property type="entry name" value="DUF427_sf"/>
</dbReference>
<evidence type="ECO:0000259" key="1">
    <source>
        <dbReference type="Pfam" id="PF04248"/>
    </source>
</evidence>
<dbReference type="STRING" id="693986.MOC_3043"/>
<evidence type="ECO:0000313" key="2">
    <source>
        <dbReference type="EMBL" id="AIQ90798.1"/>
    </source>
</evidence>
<proteinExistence type="predicted"/>
<dbReference type="RefSeq" id="WP_043757821.1">
    <property type="nucleotide sequence ID" value="NZ_CP003811.1"/>
</dbReference>
<name>A0A089NYA7_9HYPH</name>
<dbReference type="Gene3D" id="2.170.150.40">
    <property type="entry name" value="Domain of unknown function (DUF427)"/>
    <property type="match status" value="1"/>
</dbReference>
<dbReference type="AlphaFoldDB" id="A0A089NYA7"/>
<dbReference type="InterPro" id="IPR007361">
    <property type="entry name" value="DUF427"/>
</dbReference>
<gene>
    <name evidence="2" type="ORF">MOC_3043</name>
</gene>
<dbReference type="PANTHER" id="PTHR34310:SF9">
    <property type="entry name" value="BLR5716 PROTEIN"/>
    <property type="match status" value="1"/>
</dbReference>
<keyword evidence="3" id="KW-1185">Reference proteome</keyword>
<dbReference type="KEGG" id="mor:MOC_3043"/>
<dbReference type="eggNOG" id="COG2343">
    <property type="taxonomic scope" value="Bacteria"/>
</dbReference>
<feature type="domain" description="DUF427" evidence="1">
    <location>
        <begin position="19"/>
        <end position="111"/>
    </location>
</feature>
<dbReference type="EMBL" id="CP003811">
    <property type="protein sequence ID" value="AIQ90798.1"/>
    <property type="molecule type" value="Genomic_DNA"/>
</dbReference>
<dbReference type="PANTHER" id="PTHR34310">
    <property type="entry name" value="DUF427 DOMAIN PROTEIN (AFU_ORTHOLOGUE AFUA_3G02220)"/>
    <property type="match status" value="1"/>
</dbReference>
<dbReference type="HOGENOM" id="CLU_126578_0_1_5"/>
<reference evidence="2 3" key="1">
    <citation type="journal article" date="2014" name="PLoS ONE">
        <title>Genome Information of Methylobacterium oryzae, a Plant-Probiotic Methylotroph in the Phyllosphere.</title>
        <authorList>
            <person name="Kwak M.J."/>
            <person name="Jeong H."/>
            <person name="Madhaiyan M."/>
            <person name="Lee Y."/>
            <person name="Sa T.M."/>
            <person name="Oh T.K."/>
            <person name="Kim J.F."/>
        </authorList>
    </citation>
    <scope>NUCLEOTIDE SEQUENCE [LARGE SCALE GENOMIC DNA]</scope>
    <source>
        <strain evidence="2 3">CBMB20</strain>
    </source>
</reference>
<organism evidence="2 3">
    <name type="scientific">Methylobacterium oryzae CBMB20</name>
    <dbReference type="NCBI Taxonomy" id="693986"/>
    <lineage>
        <taxon>Bacteria</taxon>
        <taxon>Pseudomonadati</taxon>
        <taxon>Pseudomonadota</taxon>
        <taxon>Alphaproteobacteria</taxon>
        <taxon>Hyphomicrobiales</taxon>
        <taxon>Methylobacteriaceae</taxon>
        <taxon>Methylobacterium</taxon>
    </lineage>
</organism>